<accession>A0ABY4CQ16</accession>
<sequence>MVSTYIPERGDFIWLQFTPQSGHEQAGRRPAFVISPQSYNSKAGLALLCPVTSKIKGYPFEVIVPQDLPIEGAILSDQVKSLDWQSRQASFICKASEEILSEVISKLELLISSSAV</sequence>
<keyword evidence="4" id="KW-1185">Reference proteome</keyword>
<dbReference type="NCBIfam" id="NF007386">
    <property type="entry name" value="PRK09907.1"/>
    <property type="match status" value="1"/>
</dbReference>
<keyword evidence="2" id="KW-1277">Toxin-antitoxin system</keyword>
<dbReference type="SUPFAM" id="SSF50118">
    <property type="entry name" value="Cell growth inhibitor/plasmid maintenance toxic component"/>
    <property type="match status" value="1"/>
</dbReference>
<organism evidence="3 4">
    <name type="scientific">Fodinisporobacter ferrooxydans</name>
    <dbReference type="NCBI Taxonomy" id="2901836"/>
    <lineage>
        <taxon>Bacteria</taxon>
        <taxon>Bacillati</taxon>
        <taxon>Bacillota</taxon>
        <taxon>Bacilli</taxon>
        <taxon>Bacillales</taxon>
        <taxon>Alicyclobacillaceae</taxon>
        <taxon>Fodinisporobacter</taxon>
    </lineage>
</organism>
<protein>
    <submittedName>
        <fullName evidence="3">Endoribonuclease MazF</fullName>
        <ecNumber evidence="3">3.1.27.-</ecNumber>
    </submittedName>
</protein>
<dbReference type="GO" id="GO:0016787">
    <property type="term" value="F:hydrolase activity"/>
    <property type="evidence" value="ECO:0007669"/>
    <property type="project" value="UniProtKB-KW"/>
</dbReference>
<keyword evidence="3" id="KW-0378">Hydrolase</keyword>
<evidence type="ECO:0000256" key="2">
    <source>
        <dbReference type="ARBA" id="ARBA00022649"/>
    </source>
</evidence>
<gene>
    <name evidence="3" type="primary">mazF</name>
    <name evidence="3" type="ORF">LSG31_10730</name>
</gene>
<dbReference type="EC" id="3.1.27.-" evidence="3"/>
<name>A0ABY4CQ16_9BACL</name>
<dbReference type="PANTHER" id="PTHR33988:SF3">
    <property type="entry name" value="ENDORIBONUCLEASE TOXIN CHPB-RELATED"/>
    <property type="match status" value="1"/>
</dbReference>
<dbReference type="InterPro" id="IPR011067">
    <property type="entry name" value="Plasmid_toxin/cell-grow_inhib"/>
</dbReference>
<dbReference type="EMBL" id="CP089291">
    <property type="protein sequence ID" value="UOF92582.1"/>
    <property type="molecule type" value="Genomic_DNA"/>
</dbReference>
<evidence type="ECO:0000313" key="3">
    <source>
        <dbReference type="EMBL" id="UOF92582.1"/>
    </source>
</evidence>
<reference evidence="3" key="1">
    <citation type="submission" date="2021-12" db="EMBL/GenBank/DDBJ databases">
        <title>Alicyclobacillaceae gen. nov., sp. nov., isolated from chalcocite enrichment system.</title>
        <authorList>
            <person name="Jiang Z."/>
        </authorList>
    </citation>
    <scope>NUCLEOTIDE SEQUENCE</scope>
    <source>
        <strain evidence="3">MYW30-H2</strain>
    </source>
</reference>
<dbReference type="Pfam" id="PF02452">
    <property type="entry name" value="PemK_toxin"/>
    <property type="match status" value="1"/>
</dbReference>
<dbReference type="InterPro" id="IPR003477">
    <property type="entry name" value="PemK-like"/>
</dbReference>
<proteinExistence type="inferred from homology"/>
<evidence type="ECO:0000256" key="1">
    <source>
        <dbReference type="ARBA" id="ARBA00007521"/>
    </source>
</evidence>
<dbReference type="Gene3D" id="2.30.30.110">
    <property type="match status" value="1"/>
</dbReference>
<comment type="similarity">
    <text evidence="1">Belongs to the PemK/MazF family.</text>
</comment>
<dbReference type="PANTHER" id="PTHR33988">
    <property type="entry name" value="ENDORIBONUCLEASE MAZF-RELATED"/>
    <property type="match status" value="1"/>
</dbReference>
<dbReference type="RefSeq" id="WP_347439250.1">
    <property type="nucleotide sequence ID" value="NZ_CP089291.1"/>
</dbReference>
<dbReference type="Proteomes" id="UP000830167">
    <property type="component" value="Chromosome"/>
</dbReference>
<evidence type="ECO:0000313" key="4">
    <source>
        <dbReference type="Proteomes" id="UP000830167"/>
    </source>
</evidence>